<keyword evidence="3" id="KW-1185">Reference proteome</keyword>
<name>A0A6G1CL53_9ORYZ</name>
<evidence type="ECO:0000313" key="2">
    <source>
        <dbReference type="EMBL" id="KAF0900777.1"/>
    </source>
</evidence>
<feature type="region of interest" description="Disordered" evidence="1">
    <location>
        <begin position="1"/>
        <end position="68"/>
    </location>
</feature>
<feature type="compositionally biased region" description="Basic and acidic residues" evidence="1">
    <location>
        <begin position="1"/>
        <end position="10"/>
    </location>
</feature>
<evidence type="ECO:0000256" key="1">
    <source>
        <dbReference type="SAM" id="MobiDB-lite"/>
    </source>
</evidence>
<accession>A0A6G1CL53</accession>
<evidence type="ECO:0000313" key="3">
    <source>
        <dbReference type="Proteomes" id="UP000479710"/>
    </source>
</evidence>
<dbReference type="Proteomes" id="UP000479710">
    <property type="component" value="Unassembled WGS sequence"/>
</dbReference>
<evidence type="ECO:0008006" key="4">
    <source>
        <dbReference type="Google" id="ProtNLM"/>
    </source>
</evidence>
<gene>
    <name evidence="2" type="ORF">E2562_035057</name>
</gene>
<sequence>MADENQENKEIGNNSVDESQVPSRGGCGRGRGSGRHDQATPSNQVENEHMGAEEDDDHSVAESEAAHAARAVRGMTLTRWTSMRLDTFDGTGTPVNAVDWLRKMEKRISGGRVLLKLGTLLVGSKTVDQYELEFSNIVRFVPTMASDEREKARRFIRGLNAQYREVMGRKPSTVYLNVVEEARGIEVELQITAAQKNRSGNAAGGY</sequence>
<dbReference type="EMBL" id="SPHZ02000009">
    <property type="protein sequence ID" value="KAF0900777.1"/>
    <property type="molecule type" value="Genomic_DNA"/>
</dbReference>
<feature type="compositionally biased region" description="Polar residues" evidence="1">
    <location>
        <begin position="11"/>
        <end position="22"/>
    </location>
</feature>
<protein>
    <recommendedName>
        <fullName evidence="4">Retrotransposon gag domain-containing protein</fullName>
    </recommendedName>
</protein>
<feature type="compositionally biased region" description="Basic and acidic residues" evidence="1">
    <location>
        <begin position="46"/>
        <end position="67"/>
    </location>
</feature>
<dbReference type="AlphaFoldDB" id="A0A6G1CL53"/>
<dbReference type="OrthoDB" id="361630at2759"/>
<proteinExistence type="predicted"/>
<reference evidence="2 3" key="1">
    <citation type="submission" date="2019-11" db="EMBL/GenBank/DDBJ databases">
        <title>Whole genome sequence of Oryza granulata.</title>
        <authorList>
            <person name="Li W."/>
        </authorList>
    </citation>
    <scope>NUCLEOTIDE SEQUENCE [LARGE SCALE GENOMIC DNA]</scope>
    <source>
        <strain evidence="3">cv. Menghai</strain>
        <tissue evidence="2">Leaf</tissue>
    </source>
</reference>
<comment type="caution">
    <text evidence="2">The sequence shown here is derived from an EMBL/GenBank/DDBJ whole genome shotgun (WGS) entry which is preliminary data.</text>
</comment>
<organism evidence="2 3">
    <name type="scientific">Oryza meyeriana var. granulata</name>
    <dbReference type="NCBI Taxonomy" id="110450"/>
    <lineage>
        <taxon>Eukaryota</taxon>
        <taxon>Viridiplantae</taxon>
        <taxon>Streptophyta</taxon>
        <taxon>Embryophyta</taxon>
        <taxon>Tracheophyta</taxon>
        <taxon>Spermatophyta</taxon>
        <taxon>Magnoliopsida</taxon>
        <taxon>Liliopsida</taxon>
        <taxon>Poales</taxon>
        <taxon>Poaceae</taxon>
        <taxon>BOP clade</taxon>
        <taxon>Oryzoideae</taxon>
        <taxon>Oryzeae</taxon>
        <taxon>Oryzinae</taxon>
        <taxon>Oryza</taxon>
        <taxon>Oryza meyeriana</taxon>
    </lineage>
</organism>